<dbReference type="Pfam" id="PF12704">
    <property type="entry name" value="MacB_PCD"/>
    <property type="match status" value="2"/>
</dbReference>
<evidence type="ECO:0000256" key="7">
    <source>
        <dbReference type="SAM" id="Phobius"/>
    </source>
</evidence>
<keyword evidence="11" id="KW-1185">Reference proteome</keyword>
<dbReference type="GO" id="GO:0005886">
    <property type="term" value="C:plasma membrane"/>
    <property type="evidence" value="ECO:0007669"/>
    <property type="project" value="UniProtKB-SubCell"/>
</dbReference>
<feature type="transmembrane region" description="Helical" evidence="7">
    <location>
        <begin position="666"/>
        <end position="688"/>
    </location>
</feature>
<dbReference type="EMBL" id="BOPV01000001">
    <property type="protein sequence ID" value="GIL39962.1"/>
    <property type="molecule type" value="Genomic_DNA"/>
</dbReference>
<keyword evidence="5 7" id="KW-0472">Membrane</keyword>
<gene>
    <name evidence="10" type="ORF">TMPK1_21990</name>
</gene>
<evidence type="ECO:0000256" key="1">
    <source>
        <dbReference type="ARBA" id="ARBA00004651"/>
    </source>
</evidence>
<keyword evidence="4 7" id="KW-1133">Transmembrane helix</keyword>
<keyword evidence="2" id="KW-1003">Cell membrane</keyword>
<evidence type="ECO:0000256" key="2">
    <source>
        <dbReference type="ARBA" id="ARBA00022475"/>
    </source>
</evidence>
<evidence type="ECO:0000256" key="4">
    <source>
        <dbReference type="ARBA" id="ARBA00022989"/>
    </source>
</evidence>
<protein>
    <submittedName>
        <fullName evidence="10">ABC transporter permease</fullName>
    </submittedName>
</protein>
<dbReference type="InterPro" id="IPR003838">
    <property type="entry name" value="ABC3_permease_C"/>
</dbReference>
<feature type="transmembrane region" description="Helical" evidence="7">
    <location>
        <begin position="376"/>
        <end position="403"/>
    </location>
</feature>
<accession>A0A8S8XD42</accession>
<dbReference type="PANTHER" id="PTHR30572">
    <property type="entry name" value="MEMBRANE COMPONENT OF TRANSPORTER-RELATED"/>
    <property type="match status" value="1"/>
</dbReference>
<dbReference type="RefSeq" id="WP_420243077.1">
    <property type="nucleotide sequence ID" value="NZ_BOPV01000001.1"/>
</dbReference>
<dbReference type="GO" id="GO:0022857">
    <property type="term" value="F:transmembrane transporter activity"/>
    <property type="evidence" value="ECO:0007669"/>
    <property type="project" value="TreeGrafter"/>
</dbReference>
<dbReference type="Proteomes" id="UP000681075">
    <property type="component" value="Unassembled WGS sequence"/>
</dbReference>
<reference evidence="10" key="1">
    <citation type="submission" date="2021-02" db="EMBL/GenBank/DDBJ databases">
        <title>Genome sequence of Rhodospirillales sp. strain TMPK1 isolated from soil.</title>
        <authorList>
            <person name="Nakai R."/>
            <person name="Kusada H."/>
            <person name="Tamaki H."/>
        </authorList>
    </citation>
    <scope>NUCLEOTIDE SEQUENCE</scope>
    <source>
        <strain evidence="10">TMPK1</strain>
    </source>
</reference>
<feature type="transmembrane region" description="Helical" evidence="7">
    <location>
        <begin position="21"/>
        <end position="41"/>
    </location>
</feature>
<feature type="domain" description="MacB-like periplasmic core" evidence="9">
    <location>
        <begin position="427"/>
        <end position="595"/>
    </location>
</feature>
<dbReference type="InterPro" id="IPR025857">
    <property type="entry name" value="MacB_PCD"/>
</dbReference>
<feature type="transmembrane region" description="Helical" evidence="7">
    <location>
        <begin position="719"/>
        <end position="738"/>
    </location>
</feature>
<comment type="similarity">
    <text evidence="6">Belongs to the ABC-4 integral membrane protein family.</text>
</comment>
<evidence type="ECO:0000259" key="8">
    <source>
        <dbReference type="Pfam" id="PF02687"/>
    </source>
</evidence>
<feature type="domain" description="MacB-like periplasmic core" evidence="9">
    <location>
        <begin position="21"/>
        <end position="240"/>
    </location>
</feature>
<evidence type="ECO:0000256" key="6">
    <source>
        <dbReference type="ARBA" id="ARBA00038076"/>
    </source>
</evidence>
<organism evidence="10 11">
    <name type="scientific">Roseiterribacter gracilis</name>
    <dbReference type="NCBI Taxonomy" id="2812848"/>
    <lineage>
        <taxon>Bacteria</taxon>
        <taxon>Pseudomonadati</taxon>
        <taxon>Pseudomonadota</taxon>
        <taxon>Alphaproteobacteria</taxon>
        <taxon>Rhodospirillales</taxon>
        <taxon>Roseiterribacteraceae</taxon>
        <taxon>Roseiterribacter</taxon>
    </lineage>
</organism>
<proteinExistence type="inferred from homology"/>
<comment type="caution">
    <text evidence="10">The sequence shown here is derived from an EMBL/GenBank/DDBJ whole genome shotgun (WGS) entry which is preliminary data.</text>
</comment>
<evidence type="ECO:0000259" key="9">
    <source>
        <dbReference type="Pfam" id="PF12704"/>
    </source>
</evidence>
<evidence type="ECO:0000313" key="11">
    <source>
        <dbReference type="Proteomes" id="UP000681075"/>
    </source>
</evidence>
<dbReference type="Pfam" id="PF02687">
    <property type="entry name" value="FtsX"/>
    <property type="match status" value="2"/>
</dbReference>
<dbReference type="PANTHER" id="PTHR30572:SF4">
    <property type="entry name" value="ABC TRANSPORTER PERMEASE YTRF"/>
    <property type="match status" value="1"/>
</dbReference>
<feature type="domain" description="ABC3 transporter permease C-terminal" evidence="8">
    <location>
        <begin position="669"/>
        <end position="781"/>
    </location>
</feature>
<evidence type="ECO:0000256" key="5">
    <source>
        <dbReference type="ARBA" id="ARBA00023136"/>
    </source>
</evidence>
<feature type="transmembrane region" description="Helical" evidence="7">
    <location>
        <begin position="281"/>
        <end position="307"/>
    </location>
</feature>
<name>A0A8S8XD42_9PROT</name>
<feature type="transmembrane region" description="Helical" evidence="7">
    <location>
        <begin position="750"/>
        <end position="774"/>
    </location>
</feature>
<evidence type="ECO:0000256" key="3">
    <source>
        <dbReference type="ARBA" id="ARBA00022692"/>
    </source>
</evidence>
<feature type="transmembrane region" description="Helical" evidence="7">
    <location>
        <begin position="424"/>
        <end position="442"/>
    </location>
</feature>
<dbReference type="AlphaFoldDB" id="A0A8S8XD42"/>
<feature type="domain" description="ABC3 transporter permease C-terminal" evidence="8">
    <location>
        <begin position="289"/>
        <end position="403"/>
    </location>
</feature>
<dbReference type="InterPro" id="IPR050250">
    <property type="entry name" value="Macrolide_Exporter_MacB"/>
</dbReference>
<evidence type="ECO:0000313" key="10">
    <source>
        <dbReference type="EMBL" id="GIL39962.1"/>
    </source>
</evidence>
<keyword evidence="3 7" id="KW-0812">Transmembrane</keyword>
<feature type="transmembrane region" description="Helical" evidence="7">
    <location>
        <begin position="328"/>
        <end position="352"/>
    </location>
</feature>
<comment type="subcellular location">
    <subcellularLocation>
        <location evidence="1">Cell membrane</location>
        <topology evidence="1">Multi-pass membrane protein</topology>
    </subcellularLocation>
</comment>
<sequence length="789" mass="84082">MWENLLITSLRVLWRDRLYAAINLAGLAAALAAVTLIALWVRYELTWDRFLADPGEVRVIVARYARPDSPGAASFATPANLGPRVAARTGDDALVTRLRNASRVLSVGERRSNEHVAFVDPGFFRVVTLPFLAGDPATALAAPDGLVLSAAAAQRLFGRIDVVGRTVEIDARTTLAVTGVTADPPRNSNFRAAAFAHAANPASPLPDAERENRWDSFSVMVLARLAAPDRDARLAAALDAVARQEFGPADAASGTRRSFTAHRLREAQLGAIGETNGADRALLSTIVGIGLLVLALASVNFISLSLARATHRIREAGIRKSLGASRASLVLLFLVEPLLLALGAALLAIALVESTLPMVNAQLQFDLGTPYQDGGWIALVTATIAVLVGLLAGAYPALALASLRPVAALRNSGLGNGHAVRQTLVVLQFAIAVALVITTLFMQQQASFARTLNLTQVAGDPLVVLSRLEGLQASVRETLLARLAASPTLRGAAGTSLVQGDSKHSTVSSDEIVPGQRVIYQQMQADGAFFAVLGQPILAGRAFDPARDRPEAHHIVVNVSAARAFGYSDPAAIVGRTFGREMQVVGVVADLPLQSAREATGPTVFFYEPDEFNMALVRVPGAALPAGLAEIDRIWNELVPLQPIRREFMDERVARQWHTLQVQTGVMRFFCVLAIGIGLLGLLGLAAFNAERRTKEIGVRKALGATTFDIALLLTRQSLAPVIAANLLAWPVALWATWRFLSGFALRIDIGVGPFLFAGLGTVLLTGLVVLLYATARSRLQPATALRYE</sequence>